<dbReference type="AlphaFoldDB" id="A0AAV3PZY6"/>
<reference evidence="2 3" key="1">
    <citation type="submission" date="2024-01" db="EMBL/GenBank/DDBJ databases">
        <title>The complete chloroplast genome sequence of Lithospermum erythrorhizon: insights into the phylogenetic relationship among Boraginaceae species and the maternal lineages of purple gromwells.</title>
        <authorList>
            <person name="Okada T."/>
            <person name="Watanabe K."/>
        </authorList>
    </citation>
    <scope>NUCLEOTIDE SEQUENCE [LARGE SCALE GENOMIC DNA]</scope>
</reference>
<gene>
    <name evidence="2" type="ORF">LIER_13531</name>
</gene>
<keyword evidence="3" id="KW-1185">Reference proteome</keyword>
<organism evidence="2 3">
    <name type="scientific">Lithospermum erythrorhizon</name>
    <name type="common">Purple gromwell</name>
    <name type="synonym">Lithospermum officinale var. erythrorhizon</name>
    <dbReference type="NCBI Taxonomy" id="34254"/>
    <lineage>
        <taxon>Eukaryota</taxon>
        <taxon>Viridiplantae</taxon>
        <taxon>Streptophyta</taxon>
        <taxon>Embryophyta</taxon>
        <taxon>Tracheophyta</taxon>
        <taxon>Spermatophyta</taxon>
        <taxon>Magnoliopsida</taxon>
        <taxon>eudicotyledons</taxon>
        <taxon>Gunneridae</taxon>
        <taxon>Pentapetalae</taxon>
        <taxon>asterids</taxon>
        <taxon>lamiids</taxon>
        <taxon>Boraginales</taxon>
        <taxon>Boraginaceae</taxon>
        <taxon>Boraginoideae</taxon>
        <taxon>Lithospermeae</taxon>
        <taxon>Lithospermum</taxon>
    </lineage>
</organism>
<name>A0AAV3PZY6_LITER</name>
<feature type="region of interest" description="Disordered" evidence="1">
    <location>
        <begin position="1"/>
        <end position="30"/>
    </location>
</feature>
<evidence type="ECO:0000313" key="3">
    <source>
        <dbReference type="Proteomes" id="UP001454036"/>
    </source>
</evidence>
<proteinExistence type="predicted"/>
<protein>
    <submittedName>
        <fullName evidence="2">Uncharacterized protein</fullName>
    </submittedName>
</protein>
<dbReference type="Proteomes" id="UP001454036">
    <property type="component" value="Unassembled WGS sequence"/>
</dbReference>
<evidence type="ECO:0000313" key="2">
    <source>
        <dbReference type="EMBL" id="GAA0155915.1"/>
    </source>
</evidence>
<accession>A0AAV3PZY6</accession>
<feature type="compositionally biased region" description="Polar residues" evidence="1">
    <location>
        <begin position="1"/>
        <end position="19"/>
    </location>
</feature>
<sequence length="108" mass="12587">MEVGTTSREAKGSRNQNVCTLEVPEESNQKGRPYEEIHSIAFDERDPAKFFKIGTTLGAEHEAMLIQVLREYRDIFAWEQKDMSRVDPEVSFYGIYVDLHYKSIKQKK</sequence>
<dbReference type="EMBL" id="BAABME010002746">
    <property type="protein sequence ID" value="GAA0155915.1"/>
    <property type="molecule type" value="Genomic_DNA"/>
</dbReference>
<comment type="caution">
    <text evidence="2">The sequence shown here is derived from an EMBL/GenBank/DDBJ whole genome shotgun (WGS) entry which is preliminary data.</text>
</comment>
<evidence type="ECO:0000256" key="1">
    <source>
        <dbReference type="SAM" id="MobiDB-lite"/>
    </source>
</evidence>